<dbReference type="Proteomes" id="UP001597361">
    <property type="component" value="Unassembled WGS sequence"/>
</dbReference>
<protein>
    <submittedName>
        <fullName evidence="2">Uncharacterized protein</fullName>
    </submittedName>
</protein>
<keyword evidence="1" id="KW-0812">Transmembrane</keyword>
<gene>
    <name evidence="2" type="ORF">ACFSKL_09480</name>
</gene>
<keyword evidence="1" id="KW-1133">Transmembrane helix</keyword>
<evidence type="ECO:0000313" key="3">
    <source>
        <dbReference type="Proteomes" id="UP001597361"/>
    </source>
</evidence>
<organism evidence="2 3">
    <name type="scientific">Belliella marina</name>
    <dbReference type="NCBI Taxonomy" id="1644146"/>
    <lineage>
        <taxon>Bacteria</taxon>
        <taxon>Pseudomonadati</taxon>
        <taxon>Bacteroidota</taxon>
        <taxon>Cytophagia</taxon>
        <taxon>Cytophagales</taxon>
        <taxon>Cyclobacteriaceae</taxon>
        <taxon>Belliella</taxon>
    </lineage>
</organism>
<feature type="transmembrane region" description="Helical" evidence="1">
    <location>
        <begin position="12"/>
        <end position="31"/>
    </location>
</feature>
<accession>A0ABW4VNB2</accession>
<evidence type="ECO:0000256" key="1">
    <source>
        <dbReference type="SAM" id="Phobius"/>
    </source>
</evidence>
<dbReference type="EMBL" id="JBHUHR010000025">
    <property type="protein sequence ID" value="MFD2035022.1"/>
    <property type="molecule type" value="Genomic_DNA"/>
</dbReference>
<keyword evidence="1" id="KW-0472">Membrane</keyword>
<name>A0ABW4VNB2_9BACT</name>
<sequence>MKNYLKTSKWLRWTTAGVFGVMLVLNIMVSIEFEKDKVLPSITLIELGNMAYASGEEGTGTCSSELPCSNGGTASCSGKKTCRVYSWYVECDGVTSYC</sequence>
<proteinExistence type="predicted"/>
<comment type="caution">
    <text evidence="2">The sequence shown here is derived from an EMBL/GenBank/DDBJ whole genome shotgun (WGS) entry which is preliminary data.</text>
</comment>
<keyword evidence="3" id="KW-1185">Reference proteome</keyword>
<reference evidence="3" key="1">
    <citation type="journal article" date="2019" name="Int. J. Syst. Evol. Microbiol.">
        <title>The Global Catalogue of Microorganisms (GCM) 10K type strain sequencing project: providing services to taxonomists for standard genome sequencing and annotation.</title>
        <authorList>
            <consortium name="The Broad Institute Genomics Platform"/>
            <consortium name="The Broad Institute Genome Sequencing Center for Infectious Disease"/>
            <person name="Wu L."/>
            <person name="Ma J."/>
        </authorList>
    </citation>
    <scope>NUCLEOTIDE SEQUENCE [LARGE SCALE GENOMIC DNA]</scope>
    <source>
        <strain evidence="3">CGMCC 1.15180</strain>
    </source>
</reference>
<evidence type="ECO:0000313" key="2">
    <source>
        <dbReference type="EMBL" id="MFD2035022.1"/>
    </source>
</evidence>
<dbReference type="RefSeq" id="WP_376885683.1">
    <property type="nucleotide sequence ID" value="NZ_JBHUHR010000025.1"/>
</dbReference>